<dbReference type="EMBL" id="CP126649">
    <property type="protein sequence ID" value="WJZ83172.1"/>
    <property type="molecule type" value="Genomic_DNA"/>
</dbReference>
<gene>
    <name evidence="5" type="ORF">VitviT2T_002877</name>
</gene>
<proteinExistence type="inferred from homology"/>
<sequence length="122" mass="13177">MNCLDNASGLAVIIVMSVITCLMSLVTVLCWHQNISSIIGFIFFSGVIEAFYFLAFLIKFLEGGWISKPLLNMHVGMDDESNNHDMVNSGLEIPNAGDGHANALHASVDVDMNGASAEDQTE</sequence>
<keyword evidence="3" id="KW-0812">Transmembrane</keyword>
<accession>A0ABY9BJT7</accession>
<feature type="domain" description="K+ potassium transporter integral membrane" evidence="4">
    <location>
        <begin position="4"/>
        <end position="67"/>
    </location>
</feature>
<comment type="subcellular location">
    <subcellularLocation>
        <location evidence="1">Cell membrane</location>
        <topology evidence="1">Multi-pass membrane protein</topology>
    </subcellularLocation>
</comment>
<keyword evidence="3" id="KW-0472">Membrane</keyword>
<dbReference type="PANTHER" id="PTHR30540">
    <property type="entry name" value="OSMOTIC STRESS POTASSIUM TRANSPORTER"/>
    <property type="match status" value="1"/>
</dbReference>
<feature type="transmembrane region" description="Helical" evidence="3">
    <location>
        <begin position="35"/>
        <end position="58"/>
    </location>
</feature>
<dbReference type="InterPro" id="IPR003855">
    <property type="entry name" value="K+_transporter"/>
</dbReference>
<evidence type="ECO:0000259" key="4">
    <source>
        <dbReference type="Pfam" id="PF02705"/>
    </source>
</evidence>
<feature type="transmembrane region" description="Helical" evidence="3">
    <location>
        <begin position="7"/>
        <end position="29"/>
    </location>
</feature>
<evidence type="ECO:0000256" key="3">
    <source>
        <dbReference type="SAM" id="Phobius"/>
    </source>
</evidence>
<evidence type="ECO:0000256" key="2">
    <source>
        <dbReference type="ARBA" id="ARBA00008440"/>
    </source>
</evidence>
<keyword evidence="6" id="KW-1185">Reference proteome</keyword>
<evidence type="ECO:0000313" key="5">
    <source>
        <dbReference type="EMBL" id="WJZ83172.1"/>
    </source>
</evidence>
<reference evidence="5 6" key="1">
    <citation type="journal article" date="2023" name="Hortic Res">
        <title>The complete reference genome for grapevine (Vitis vinifera L.) genetics and breeding.</title>
        <authorList>
            <person name="Shi X."/>
            <person name="Cao S."/>
            <person name="Wang X."/>
            <person name="Huang S."/>
            <person name="Wang Y."/>
            <person name="Liu Z."/>
            <person name="Liu W."/>
            <person name="Leng X."/>
            <person name="Peng Y."/>
            <person name="Wang N."/>
            <person name="Wang Y."/>
            <person name="Ma Z."/>
            <person name="Xu X."/>
            <person name="Zhang F."/>
            <person name="Xue H."/>
            <person name="Zhong H."/>
            <person name="Wang Y."/>
            <person name="Zhang K."/>
            <person name="Velt A."/>
            <person name="Avia K."/>
            <person name="Holtgrawe D."/>
            <person name="Grimplet J."/>
            <person name="Matus J.T."/>
            <person name="Ware D."/>
            <person name="Wu X."/>
            <person name="Wang H."/>
            <person name="Liu C."/>
            <person name="Fang Y."/>
            <person name="Rustenholz C."/>
            <person name="Cheng Z."/>
            <person name="Xiao H."/>
            <person name="Zhou Y."/>
        </authorList>
    </citation>
    <scope>NUCLEOTIDE SEQUENCE [LARGE SCALE GENOMIC DNA]</scope>
    <source>
        <strain evidence="6">cv. Pinot noir / PN40024</strain>
        <tissue evidence="5">Leaf</tissue>
    </source>
</reference>
<evidence type="ECO:0000313" key="6">
    <source>
        <dbReference type="Proteomes" id="UP001227230"/>
    </source>
</evidence>
<dbReference type="Proteomes" id="UP001227230">
    <property type="component" value="Chromosome 2"/>
</dbReference>
<dbReference type="Pfam" id="PF02705">
    <property type="entry name" value="K_trans"/>
    <property type="match status" value="1"/>
</dbReference>
<evidence type="ECO:0000256" key="1">
    <source>
        <dbReference type="ARBA" id="ARBA00004651"/>
    </source>
</evidence>
<dbReference type="InterPro" id="IPR053951">
    <property type="entry name" value="K_trans_N"/>
</dbReference>
<organism evidence="5 6">
    <name type="scientific">Vitis vinifera</name>
    <name type="common">Grape</name>
    <dbReference type="NCBI Taxonomy" id="29760"/>
    <lineage>
        <taxon>Eukaryota</taxon>
        <taxon>Viridiplantae</taxon>
        <taxon>Streptophyta</taxon>
        <taxon>Embryophyta</taxon>
        <taxon>Tracheophyta</taxon>
        <taxon>Spermatophyta</taxon>
        <taxon>Magnoliopsida</taxon>
        <taxon>eudicotyledons</taxon>
        <taxon>Gunneridae</taxon>
        <taxon>Pentapetalae</taxon>
        <taxon>rosids</taxon>
        <taxon>Vitales</taxon>
        <taxon>Vitaceae</taxon>
        <taxon>Viteae</taxon>
        <taxon>Vitis</taxon>
    </lineage>
</organism>
<dbReference type="PANTHER" id="PTHR30540:SF98">
    <property type="entry name" value="POTASSIUM TRANSPORTER 6"/>
    <property type="match status" value="1"/>
</dbReference>
<comment type="similarity">
    <text evidence="2">Belongs to the HAK/KUP transporter (TC 2.A.72.3) family.</text>
</comment>
<keyword evidence="3" id="KW-1133">Transmembrane helix</keyword>
<protein>
    <recommendedName>
        <fullName evidence="4">K+ potassium transporter integral membrane domain-containing protein</fullName>
    </recommendedName>
</protein>
<name>A0ABY9BJT7_VITVI</name>